<dbReference type="AlphaFoldDB" id="A0A9Q3I4E3"/>
<protein>
    <recommendedName>
        <fullName evidence="3">DUF676 domain-containing protein</fullName>
    </recommendedName>
</protein>
<keyword evidence="2" id="KW-1185">Reference proteome</keyword>
<evidence type="ECO:0008006" key="3">
    <source>
        <dbReference type="Google" id="ProtNLM"/>
    </source>
</evidence>
<sequence length="295" mass="32832">MNIEVRFGAQGVGHDYAQCTEGTTGDESWVETPYNEKLASFGKGYDICWANLPDKALGDIQLSAEYLAHGIKYLAQRSPASSHRIHVLGHSQGGVNVFECLQGSRDTQALRFPFQGIEVSALRCPATKVFRTCVPAVLQLMADSKFMAALNSNKDSESGARALVPTTSIFSDYDLIIRLEGKNLNVSSWLSGATMIKIQNSTVCGKEHFTEHFEIMVDQAVFGLVSDAILHERPANISNFNEKLCHGQVKNLALNLHQVPKVLKAMFYSYFGDHKLEWFWNPYSHLALAYEPKLQ</sequence>
<dbReference type="Gene3D" id="3.40.50.1820">
    <property type="entry name" value="alpha/beta hydrolase"/>
    <property type="match status" value="1"/>
</dbReference>
<dbReference type="OrthoDB" id="4605274at2759"/>
<feature type="non-terminal residue" evidence="1">
    <location>
        <position position="295"/>
    </location>
</feature>
<dbReference type="InterPro" id="IPR029058">
    <property type="entry name" value="AB_hydrolase_fold"/>
</dbReference>
<comment type="caution">
    <text evidence="1">The sequence shown here is derived from an EMBL/GenBank/DDBJ whole genome shotgun (WGS) entry which is preliminary data.</text>
</comment>
<name>A0A9Q3I4E3_9BASI</name>
<proteinExistence type="predicted"/>
<dbReference type="Proteomes" id="UP000765509">
    <property type="component" value="Unassembled WGS sequence"/>
</dbReference>
<dbReference type="EMBL" id="AVOT02035013">
    <property type="protein sequence ID" value="MBW0529271.1"/>
    <property type="molecule type" value="Genomic_DNA"/>
</dbReference>
<evidence type="ECO:0000313" key="2">
    <source>
        <dbReference type="Proteomes" id="UP000765509"/>
    </source>
</evidence>
<accession>A0A9Q3I4E3</accession>
<reference evidence="1" key="1">
    <citation type="submission" date="2021-03" db="EMBL/GenBank/DDBJ databases">
        <title>Draft genome sequence of rust myrtle Austropuccinia psidii MF-1, a brazilian biotype.</title>
        <authorList>
            <person name="Quecine M.C."/>
            <person name="Pachon D.M.R."/>
            <person name="Bonatelli M.L."/>
            <person name="Correr F.H."/>
            <person name="Franceschini L.M."/>
            <person name="Leite T.F."/>
            <person name="Margarido G.R.A."/>
            <person name="Almeida C.A."/>
            <person name="Ferrarezi J.A."/>
            <person name="Labate C.A."/>
        </authorList>
    </citation>
    <scope>NUCLEOTIDE SEQUENCE</scope>
    <source>
        <strain evidence="1">MF-1</strain>
    </source>
</reference>
<dbReference type="PANTHER" id="PTHR37574">
    <property type="entry name" value="LIPASE B"/>
    <property type="match status" value="1"/>
</dbReference>
<dbReference type="SUPFAM" id="SSF53474">
    <property type="entry name" value="alpha/beta-Hydrolases"/>
    <property type="match status" value="1"/>
</dbReference>
<dbReference type="InterPro" id="IPR053228">
    <property type="entry name" value="Stereospecific_Lipase"/>
</dbReference>
<evidence type="ECO:0000313" key="1">
    <source>
        <dbReference type="EMBL" id="MBW0529271.1"/>
    </source>
</evidence>
<organism evidence="1 2">
    <name type="scientific">Austropuccinia psidii MF-1</name>
    <dbReference type="NCBI Taxonomy" id="1389203"/>
    <lineage>
        <taxon>Eukaryota</taxon>
        <taxon>Fungi</taxon>
        <taxon>Dikarya</taxon>
        <taxon>Basidiomycota</taxon>
        <taxon>Pucciniomycotina</taxon>
        <taxon>Pucciniomycetes</taxon>
        <taxon>Pucciniales</taxon>
        <taxon>Sphaerophragmiaceae</taxon>
        <taxon>Austropuccinia</taxon>
    </lineage>
</organism>
<gene>
    <name evidence="1" type="ORF">O181_068986</name>
</gene>
<dbReference type="PANTHER" id="PTHR37574:SF1">
    <property type="entry name" value="LIPASE B"/>
    <property type="match status" value="1"/>
</dbReference>